<evidence type="ECO:0000256" key="1">
    <source>
        <dbReference type="SAM" id="SignalP"/>
    </source>
</evidence>
<evidence type="ECO:0000313" key="2">
    <source>
        <dbReference type="EMBL" id="KAG5442352.1"/>
    </source>
</evidence>
<proteinExistence type="predicted"/>
<reference evidence="2 3" key="1">
    <citation type="journal article" date="2018" name="Biotechnol. Adv.">
        <title>Improved genomic resources and new bioinformatic workflow for the carcinogenic parasite Clonorchis sinensis: Biotechnological implications.</title>
        <authorList>
            <person name="Wang D."/>
            <person name="Korhonen P.K."/>
            <person name="Gasser R.B."/>
            <person name="Young N.D."/>
        </authorList>
    </citation>
    <scope>NUCLEOTIDE SEQUENCE [LARGE SCALE GENOMIC DNA]</scope>
    <source>
        <strain evidence="2">Cs-k2</strain>
    </source>
</reference>
<protein>
    <recommendedName>
        <fullName evidence="4">Peptidase A1 domain-containing protein</fullName>
    </recommendedName>
</protein>
<dbReference type="AlphaFoldDB" id="A0A8T1M0D8"/>
<dbReference type="EMBL" id="NIRI02000076">
    <property type="protein sequence ID" value="KAG5442352.1"/>
    <property type="molecule type" value="Genomic_DNA"/>
</dbReference>
<dbReference type="Proteomes" id="UP000286415">
    <property type="component" value="Unassembled WGS sequence"/>
</dbReference>
<reference evidence="2 3" key="2">
    <citation type="journal article" date="2021" name="Genomics">
        <title>High-quality reference genome for Clonorchis sinensis.</title>
        <authorList>
            <person name="Young N.D."/>
            <person name="Stroehlein A.J."/>
            <person name="Kinkar L."/>
            <person name="Wang T."/>
            <person name="Sohn W.M."/>
            <person name="Chang B.C.H."/>
            <person name="Kaur P."/>
            <person name="Weisz D."/>
            <person name="Dudchenko O."/>
            <person name="Aiden E.L."/>
            <person name="Korhonen P.K."/>
            <person name="Gasser R.B."/>
        </authorList>
    </citation>
    <scope>NUCLEOTIDE SEQUENCE [LARGE SCALE GENOMIC DNA]</scope>
    <source>
        <strain evidence="2">Cs-k2</strain>
    </source>
</reference>
<feature type="signal peptide" evidence="1">
    <location>
        <begin position="1"/>
        <end position="19"/>
    </location>
</feature>
<accession>A0A8T1M0D8</accession>
<dbReference type="SUPFAM" id="SSF50630">
    <property type="entry name" value="Acid proteases"/>
    <property type="match status" value="1"/>
</dbReference>
<dbReference type="OrthoDB" id="10462017at2759"/>
<dbReference type="Gene3D" id="2.40.70.10">
    <property type="entry name" value="Acid Proteases"/>
    <property type="match status" value="1"/>
</dbReference>
<keyword evidence="3" id="KW-1185">Reference proteome</keyword>
<dbReference type="InterPro" id="IPR021109">
    <property type="entry name" value="Peptidase_aspartic_dom_sf"/>
</dbReference>
<evidence type="ECO:0008006" key="4">
    <source>
        <dbReference type="Google" id="ProtNLM"/>
    </source>
</evidence>
<sequence>MFWFLVGLLLSAIELNGLSINEPKGNVTSTDEFSLKRIRRFEFTTTLTQNYQGYLLMTVYFDESRTRKLLVDTSSNVSWIASPPVKQDGFQPAKLIDNFVCHKYRDHQLIGKMFTANFEVGRTTVKNFRFLSTTLVVPFMKLPESMDGSLGLAPSGMDTFWNQGGCIRLANGAVGFLSIEFTTRDSVKIKCERPLYVEGFTAYPLASTERWSIFVDSIAMGGVVLCVNNCEVSFELGLVHAFSRKPIPASFLLYGILISRRNWTHFHSTRLQ</sequence>
<name>A0A8T1M0D8_CLOSI</name>
<feature type="chain" id="PRO_5035929963" description="Peptidase A1 domain-containing protein" evidence="1">
    <location>
        <begin position="20"/>
        <end position="272"/>
    </location>
</feature>
<keyword evidence="1" id="KW-0732">Signal</keyword>
<organism evidence="2 3">
    <name type="scientific">Clonorchis sinensis</name>
    <name type="common">Chinese liver fluke</name>
    <dbReference type="NCBI Taxonomy" id="79923"/>
    <lineage>
        <taxon>Eukaryota</taxon>
        <taxon>Metazoa</taxon>
        <taxon>Spiralia</taxon>
        <taxon>Lophotrochozoa</taxon>
        <taxon>Platyhelminthes</taxon>
        <taxon>Trematoda</taxon>
        <taxon>Digenea</taxon>
        <taxon>Opisthorchiida</taxon>
        <taxon>Opisthorchiata</taxon>
        <taxon>Opisthorchiidae</taxon>
        <taxon>Clonorchis</taxon>
    </lineage>
</organism>
<gene>
    <name evidence="2" type="ORF">CSKR_200224</name>
</gene>
<evidence type="ECO:0000313" key="3">
    <source>
        <dbReference type="Proteomes" id="UP000286415"/>
    </source>
</evidence>
<comment type="caution">
    <text evidence="2">The sequence shown here is derived from an EMBL/GenBank/DDBJ whole genome shotgun (WGS) entry which is preliminary data.</text>
</comment>